<dbReference type="PANTHER" id="PTHR43048">
    <property type="entry name" value="METHYLMALONYL-COA EPIMERASE"/>
    <property type="match status" value="1"/>
</dbReference>
<gene>
    <name evidence="4" type="ORF">ACFHYQ_26790</name>
</gene>
<dbReference type="Proteomes" id="UP001589870">
    <property type="component" value="Unassembled WGS sequence"/>
</dbReference>
<dbReference type="PROSITE" id="PS51819">
    <property type="entry name" value="VOC"/>
    <property type="match status" value="2"/>
</dbReference>
<dbReference type="RefSeq" id="WP_394303915.1">
    <property type="nucleotide sequence ID" value="NZ_JBHMQT010000059.1"/>
</dbReference>
<dbReference type="InterPro" id="IPR051785">
    <property type="entry name" value="MMCE/EMCE_epimerase"/>
</dbReference>
<evidence type="ECO:0000259" key="3">
    <source>
        <dbReference type="PROSITE" id="PS51819"/>
    </source>
</evidence>
<feature type="region of interest" description="Disordered" evidence="2">
    <location>
        <begin position="1"/>
        <end position="23"/>
    </location>
</feature>
<organism evidence="4 5">
    <name type="scientific">Sphaerimonospora cavernae</name>
    <dbReference type="NCBI Taxonomy" id="1740611"/>
    <lineage>
        <taxon>Bacteria</taxon>
        <taxon>Bacillati</taxon>
        <taxon>Actinomycetota</taxon>
        <taxon>Actinomycetes</taxon>
        <taxon>Streptosporangiales</taxon>
        <taxon>Streptosporangiaceae</taxon>
        <taxon>Sphaerimonospora</taxon>
    </lineage>
</organism>
<evidence type="ECO:0000256" key="2">
    <source>
        <dbReference type="SAM" id="MobiDB-lite"/>
    </source>
</evidence>
<dbReference type="CDD" id="cd16361">
    <property type="entry name" value="VOC_ShValD_like"/>
    <property type="match status" value="1"/>
</dbReference>
<keyword evidence="1" id="KW-0479">Metal-binding</keyword>
<feature type="domain" description="VOC" evidence="3">
    <location>
        <begin position="29"/>
        <end position="173"/>
    </location>
</feature>
<name>A0ABV6UCN2_9ACTN</name>
<comment type="caution">
    <text evidence="4">The sequence shown here is derived from an EMBL/GenBank/DDBJ whole genome shotgun (WGS) entry which is preliminary data.</text>
</comment>
<reference evidence="4 5" key="1">
    <citation type="submission" date="2024-09" db="EMBL/GenBank/DDBJ databases">
        <authorList>
            <person name="Sun Q."/>
            <person name="Mori K."/>
        </authorList>
    </citation>
    <scope>NUCLEOTIDE SEQUENCE [LARGE SCALE GENOMIC DNA]</scope>
    <source>
        <strain evidence="4 5">TBRC 1851</strain>
    </source>
</reference>
<dbReference type="Pfam" id="PF13669">
    <property type="entry name" value="Glyoxalase_4"/>
    <property type="match status" value="2"/>
</dbReference>
<keyword evidence="5" id="KW-1185">Reference proteome</keyword>
<dbReference type="InterPro" id="IPR029068">
    <property type="entry name" value="Glyas_Bleomycin-R_OHBP_Dase"/>
</dbReference>
<dbReference type="EMBL" id="JBHMQT010000059">
    <property type="protein sequence ID" value="MFC0865912.1"/>
    <property type="molecule type" value="Genomic_DNA"/>
</dbReference>
<sequence>MTSATSDAPDTGRTSSIAPRTAGIPGARNVDHYAFTVPDLDQAVRFFEEVLGAEWLYRLGPVRDDGDWMARQLGVDPRASAEIVMLRLSDTNIELFEYAAPDQRLDPPGNHDAGGHHLAIGVEDIDEAVEYLRKQPGVVVQGEVQTITDGPIAGNRWIYFRAPWGLQMELQQVATELPYESQTEARLYRPSTAPERGIPTALGVDHVCFTVPDLDQALDFFTGHLGGRLLYRVQLAADAEYCERQLSVPQDIAVDAAMVRLGPVTNVELFQYSVTEQRTELPRNSDVGGHHLAFYVDDVDIAVAYLRSLPGVEVLGEPQLITDGGPIHGDRWLYFRAPWGLQLEVLNMPDGMPYEQHTDARRYGPSHSWDQR</sequence>
<feature type="domain" description="VOC" evidence="3">
    <location>
        <begin position="203"/>
        <end position="348"/>
    </location>
</feature>
<dbReference type="InterPro" id="IPR037523">
    <property type="entry name" value="VOC_core"/>
</dbReference>
<dbReference type="Gene3D" id="3.10.180.10">
    <property type="entry name" value="2,3-Dihydroxybiphenyl 1,2-Dioxygenase, domain 1"/>
    <property type="match status" value="2"/>
</dbReference>
<dbReference type="PANTHER" id="PTHR43048:SF6">
    <property type="entry name" value="BLR8189 PROTEIN"/>
    <property type="match status" value="1"/>
</dbReference>
<protein>
    <submittedName>
        <fullName evidence="4">VOC family protein</fullName>
    </submittedName>
</protein>
<feature type="compositionally biased region" description="Polar residues" evidence="2">
    <location>
        <begin position="1"/>
        <end position="18"/>
    </location>
</feature>
<evidence type="ECO:0000313" key="4">
    <source>
        <dbReference type="EMBL" id="MFC0865912.1"/>
    </source>
</evidence>
<evidence type="ECO:0000313" key="5">
    <source>
        <dbReference type="Proteomes" id="UP001589870"/>
    </source>
</evidence>
<accession>A0ABV6UCN2</accession>
<dbReference type="SUPFAM" id="SSF54593">
    <property type="entry name" value="Glyoxalase/Bleomycin resistance protein/Dihydroxybiphenyl dioxygenase"/>
    <property type="match status" value="2"/>
</dbReference>
<proteinExistence type="predicted"/>
<evidence type="ECO:0000256" key="1">
    <source>
        <dbReference type="ARBA" id="ARBA00022723"/>
    </source>
</evidence>